<organism evidence="2 3">
    <name type="scientific">Vibrio viridaestus</name>
    <dbReference type="NCBI Taxonomy" id="2487322"/>
    <lineage>
        <taxon>Bacteria</taxon>
        <taxon>Pseudomonadati</taxon>
        <taxon>Pseudomonadota</taxon>
        <taxon>Gammaproteobacteria</taxon>
        <taxon>Vibrionales</taxon>
        <taxon>Vibrionaceae</taxon>
        <taxon>Vibrio</taxon>
    </lineage>
</organism>
<name>A0A3N9TFZ9_9VIBR</name>
<proteinExistence type="predicted"/>
<evidence type="ECO:0000259" key="1">
    <source>
        <dbReference type="Pfam" id="PF00561"/>
    </source>
</evidence>
<keyword evidence="3" id="KW-1185">Reference proteome</keyword>
<evidence type="ECO:0000313" key="3">
    <source>
        <dbReference type="Proteomes" id="UP000281112"/>
    </source>
</evidence>
<dbReference type="InterPro" id="IPR050266">
    <property type="entry name" value="AB_hydrolase_sf"/>
</dbReference>
<reference evidence="2 3" key="1">
    <citation type="submission" date="2018-11" db="EMBL/GenBank/DDBJ databases">
        <title>Vibrio LJC006 sp. nov., isolated from seawater during the bloom of the enteromorpha.</title>
        <authorList>
            <person name="Liang J."/>
        </authorList>
    </citation>
    <scope>NUCLEOTIDE SEQUENCE [LARGE SCALE GENOMIC DNA]</scope>
    <source>
        <strain evidence="2 3">LJC006</strain>
    </source>
</reference>
<dbReference type="PRINTS" id="PR00111">
    <property type="entry name" value="ABHYDROLASE"/>
</dbReference>
<gene>
    <name evidence="2" type="ORF">EES38_08000</name>
</gene>
<dbReference type="GO" id="GO:0016020">
    <property type="term" value="C:membrane"/>
    <property type="evidence" value="ECO:0007669"/>
    <property type="project" value="TreeGrafter"/>
</dbReference>
<sequence length="282" mass="31896">MRSPLARIEYGDIATAKVSIIFIHGWLDNAASFSRLMEKILLTRDDLHLCAFDLPGHGYSMHKGEYYFYPFHDYLDDLNQVLAEFKQNPCILVGHSLGGLIASCYSAAFPEKVQGLIQIEGKGPLSEPPEMSVVRLRKGLENRERMRKKTRKGYPSFTKALAHRSKSSALSESIVEPIVRRGLVEDNGYWYWRADPKLSCQSLFRMSHEHAQEIVDHIECPYAIILGESGYEHLKSTSAIRLKKDVVVETVVGGHHCHIESPDAVNNIIQDLVRRVVPSHSL</sequence>
<dbReference type="SUPFAM" id="SSF53474">
    <property type="entry name" value="alpha/beta-Hydrolases"/>
    <property type="match status" value="1"/>
</dbReference>
<keyword evidence="2" id="KW-0378">Hydrolase</keyword>
<dbReference type="Gene3D" id="3.40.50.1820">
    <property type="entry name" value="alpha/beta hydrolase"/>
    <property type="match status" value="1"/>
</dbReference>
<accession>A0A3N9TFZ9</accession>
<dbReference type="InterPro" id="IPR000073">
    <property type="entry name" value="AB_hydrolase_1"/>
</dbReference>
<evidence type="ECO:0000313" key="2">
    <source>
        <dbReference type="EMBL" id="RQW63187.1"/>
    </source>
</evidence>
<feature type="domain" description="AB hydrolase-1" evidence="1">
    <location>
        <begin position="20"/>
        <end position="131"/>
    </location>
</feature>
<dbReference type="Proteomes" id="UP000281112">
    <property type="component" value="Unassembled WGS sequence"/>
</dbReference>
<dbReference type="PANTHER" id="PTHR43798">
    <property type="entry name" value="MONOACYLGLYCEROL LIPASE"/>
    <property type="match status" value="1"/>
</dbReference>
<dbReference type="EMBL" id="RJVQ01000003">
    <property type="protein sequence ID" value="RQW63187.1"/>
    <property type="molecule type" value="Genomic_DNA"/>
</dbReference>
<dbReference type="AlphaFoldDB" id="A0A3N9TFZ9"/>
<protein>
    <submittedName>
        <fullName evidence="2">Alpha/beta hydrolase</fullName>
    </submittedName>
</protein>
<dbReference type="RefSeq" id="WP_124936657.1">
    <property type="nucleotide sequence ID" value="NZ_RJVQ01000003.1"/>
</dbReference>
<dbReference type="InterPro" id="IPR029058">
    <property type="entry name" value="AB_hydrolase_fold"/>
</dbReference>
<dbReference type="PANTHER" id="PTHR43798:SF33">
    <property type="entry name" value="HYDROLASE, PUTATIVE (AFU_ORTHOLOGUE AFUA_2G14860)-RELATED"/>
    <property type="match status" value="1"/>
</dbReference>
<dbReference type="GO" id="GO:0016787">
    <property type="term" value="F:hydrolase activity"/>
    <property type="evidence" value="ECO:0007669"/>
    <property type="project" value="UniProtKB-KW"/>
</dbReference>
<dbReference type="Pfam" id="PF00561">
    <property type="entry name" value="Abhydrolase_1"/>
    <property type="match status" value="1"/>
</dbReference>
<dbReference type="OrthoDB" id="149912at2"/>
<comment type="caution">
    <text evidence="2">The sequence shown here is derived from an EMBL/GenBank/DDBJ whole genome shotgun (WGS) entry which is preliminary data.</text>
</comment>